<dbReference type="PANTHER" id="PTHR12303:SF6">
    <property type="entry name" value="CARNOSINE N-METHYLTRANSFERASE"/>
    <property type="match status" value="1"/>
</dbReference>
<dbReference type="STRING" id="1202772.A0A1V9Z1F5"/>
<comment type="similarity">
    <text evidence="1">Belongs to the carnosine N-methyltransferase family.</text>
</comment>
<comment type="caution">
    <text evidence="6">The sequence shown here is derived from an EMBL/GenBank/DDBJ whole genome shotgun (WGS) entry which is preliminary data.</text>
</comment>
<dbReference type="PANTHER" id="PTHR12303">
    <property type="entry name" value="CARNOSINE N-METHYLTRANSFERASE"/>
    <property type="match status" value="1"/>
</dbReference>
<evidence type="ECO:0000313" key="7">
    <source>
        <dbReference type="Proteomes" id="UP000243579"/>
    </source>
</evidence>
<proteinExistence type="inferred from homology"/>
<dbReference type="Pfam" id="PF07942">
    <property type="entry name" value="CARME"/>
    <property type="match status" value="1"/>
</dbReference>
<protein>
    <recommendedName>
        <fullName evidence="2">carnosine N-methyltransferase</fullName>
        <ecNumber evidence="2">2.1.1.22</ecNumber>
    </recommendedName>
</protein>
<dbReference type="SMART" id="SM01296">
    <property type="entry name" value="N2227"/>
    <property type="match status" value="1"/>
</dbReference>
<evidence type="ECO:0000313" key="6">
    <source>
        <dbReference type="EMBL" id="OQR91846.1"/>
    </source>
</evidence>
<dbReference type="OrthoDB" id="978at2759"/>
<dbReference type="Gene3D" id="3.40.50.150">
    <property type="entry name" value="Vaccinia Virus protein VP39"/>
    <property type="match status" value="1"/>
</dbReference>
<reference evidence="6 7" key="1">
    <citation type="journal article" date="2014" name="Genome Biol. Evol.">
        <title>The secreted proteins of Achlya hypogyna and Thraustotheca clavata identify the ancestral oomycete secretome and reveal gene acquisitions by horizontal gene transfer.</title>
        <authorList>
            <person name="Misner I."/>
            <person name="Blouin N."/>
            <person name="Leonard G."/>
            <person name="Richards T.A."/>
            <person name="Lane C.E."/>
        </authorList>
    </citation>
    <scope>NUCLEOTIDE SEQUENCE [LARGE SCALE GENOMIC DNA]</scope>
    <source>
        <strain evidence="6 7">ATCC 48635</strain>
    </source>
</reference>
<accession>A0A1V9Z1F5</accession>
<sequence>MDREELAHYTEVLLSMKEYEGFVWREAFRKKQHLKRLSDKHLKLLPEATKKDNITSHLRCAKQNQVFWDDICEMQKGFGPEVDLPTHVNFKQPLKTHPRHYHKLKSTLHQCVRDWAAEGAEERASCYSPILEELKRALPVNDSNKYKQKVLVPGAGLGRLALEIVAQGYITEGNEFSYQMLFTSNFILNCATEPNAFTLHPWIDNQCNNVSFADFSRPVTIPDVAPSDLLEQDACDGRVFSMCAGEFLEVYGNDIGTWDCVVTCFFIDAAPNVIEYIEAIERMLKPGGVWINLGPLLYHWANGDGDDDERYDQSIELTYEEVKHVAEGLNFTITNEARRECLYTCNKPSMLRSVYQCVQFTAVKGTRLETVPSSPAK</sequence>
<dbReference type="AlphaFoldDB" id="A0A1V9Z1F5"/>
<keyword evidence="3" id="KW-0489">Methyltransferase</keyword>
<name>A0A1V9Z1F5_ACHHY</name>
<dbReference type="SUPFAM" id="SSF53335">
    <property type="entry name" value="S-adenosyl-L-methionine-dependent methyltransferases"/>
    <property type="match status" value="1"/>
</dbReference>
<keyword evidence="4" id="KW-0808">Transferase</keyword>
<evidence type="ECO:0000256" key="3">
    <source>
        <dbReference type="ARBA" id="ARBA00022603"/>
    </source>
</evidence>
<dbReference type="EMBL" id="JNBR01000498">
    <property type="protein sequence ID" value="OQR91846.1"/>
    <property type="molecule type" value="Genomic_DNA"/>
</dbReference>
<dbReference type="GO" id="GO:0032259">
    <property type="term" value="P:methylation"/>
    <property type="evidence" value="ECO:0007669"/>
    <property type="project" value="UniProtKB-KW"/>
</dbReference>
<keyword evidence="7" id="KW-1185">Reference proteome</keyword>
<evidence type="ECO:0000256" key="4">
    <source>
        <dbReference type="ARBA" id="ARBA00022679"/>
    </source>
</evidence>
<evidence type="ECO:0000256" key="5">
    <source>
        <dbReference type="ARBA" id="ARBA00022691"/>
    </source>
</evidence>
<evidence type="ECO:0000256" key="2">
    <source>
        <dbReference type="ARBA" id="ARBA00012003"/>
    </source>
</evidence>
<keyword evidence="5" id="KW-0949">S-adenosyl-L-methionine</keyword>
<dbReference type="InterPro" id="IPR012901">
    <property type="entry name" value="CARME"/>
</dbReference>
<dbReference type="GO" id="GO:0030735">
    <property type="term" value="F:carnosine N-methyltransferase activity"/>
    <property type="evidence" value="ECO:0007669"/>
    <property type="project" value="UniProtKB-EC"/>
</dbReference>
<gene>
    <name evidence="6" type="ORF">ACHHYP_04298</name>
</gene>
<dbReference type="InterPro" id="IPR029063">
    <property type="entry name" value="SAM-dependent_MTases_sf"/>
</dbReference>
<organism evidence="6 7">
    <name type="scientific">Achlya hypogyna</name>
    <name type="common">Oomycete</name>
    <name type="synonym">Protoachlya hypogyna</name>
    <dbReference type="NCBI Taxonomy" id="1202772"/>
    <lineage>
        <taxon>Eukaryota</taxon>
        <taxon>Sar</taxon>
        <taxon>Stramenopiles</taxon>
        <taxon>Oomycota</taxon>
        <taxon>Saprolegniomycetes</taxon>
        <taxon>Saprolegniales</taxon>
        <taxon>Achlyaceae</taxon>
        <taxon>Achlya</taxon>
    </lineage>
</organism>
<evidence type="ECO:0000256" key="1">
    <source>
        <dbReference type="ARBA" id="ARBA00010086"/>
    </source>
</evidence>
<dbReference type="EC" id="2.1.1.22" evidence="2"/>
<dbReference type="Proteomes" id="UP000243579">
    <property type="component" value="Unassembled WGS sequence"/>
</dbReference>